<comment type="cofactor">
    <cofactor evidence="1">
        <name>Mg(2+)</name>
        <dbReference type="ChEBI" id="CHEBI:18420"/>
    </cofactor>
</comment>
<organism evidence="17 20">
    <name type="scientific">Pseudomonas mosselii</name>
    <dbReference type="NCBI Taxonomy" id="78327"/>
    <lineage>
        <taxon>Bacteria</taxon>
        <taxon>Pseudomonadati</taxon>
        <taxon>Pseudomonadota</taxon>
        <taxon>Gammaproteobacteria</taxon>
        <taxon>Pseudomonadales</taxon>
        <taxon>Pseudomonadaceae</taxon>
        <taxon>Pseudomonas</taxon>
    </lineage>
</organism>
<dbReference type="PANTHER" id="PTHR43767">
    <property type="entry name" value="LONG-CHAIN-FATTY-ACID--COA LIGASE"/>
    <property type="match status" value="1"/>
</dbReference>
<comment type="subcellular location">
    <subcellularLocation>
        <location evidence="2">Membrane</location>
        <topology evidence="2">Peripheral membrane protein</topology>
    </subcellularLocation>
</comment>
<dbReference type="Proteomes" id="UP000541770">
    <property type="component" value="Unassembled WGS sequence"/>
</dbReference>
<dbReference type="GO" id="GO:0016020">
    <property type="term" value="C:membrane"/>
    <property type="evidence" value="ECO:0007669"/>
    <property type="project" value="UniProtKB-SubCell"/>
</dbReference>
<evidence type="ECO:0000256" key="4">
    <source>
        <dbReference type="ARBA" id="ARBA00006432"/>
    </source>
</evidence>
<dbReference type="STRING" id="1388763.O165_002340"/>
<dbReference type="GO" id="GO:0005524">
    <property type="term" value="F:ATP binding"/>
    <property type="evidence" value="ECO:0007669"/>
    <property type="project" value="UniProtKB-KW"/>
</dbReference>
<comment type="pathway">
    <text evidence="3">Lipid metabolism; fatty acid beta-oxidation.</text>
</comment>
<evidence type="ECO:0000313" key="19">
    <source>
        <dbReference type="EMBL" id="QZP25325.1"/>
    </source>
</evidence>
<evidence type="ECO:0000256" key="2">
    <source>
        <dbReference type="ARBA" id="ARBA00004170"/>
    </source>
</evidence>
<dbReference type="Pfam" id="PF00501">
    <property type="entry name" value="AMP-binding"/>
    <property type="match status" value="1"/>
</dbReference>
<dbReference type="NCBIfam" id="NF004229">
    <property type="entry name" value="PRK05677.1"/>
    <property type="match status" value="1"/>
</dbReference>
<evidence type="ECO:0000256" key="11">
    <source>
        <dbReference type="ARBA" id="ARBA00023136"/>
    </source>
</evidence>
<name>A0A1E2TK91_9PSED</name>
<reference evidence="17 20" key="1">
    <citation type="submission" date="2020-07" db="EMBL/GenBank/DDBJ databases">
        <title>Diversity of carbapenemase encoding genes among Pseudomonas putida group clinical isolates in a tertiary Brazilian hospital.</title>
        <authorList>
            <person name="Alberto-Lei F."/>
            <person name="Nodari C.S."/>
            <person name="Streling A.P."/>
            <person name="Paulino J.T."/>
            <person name="Bessa-Neto F.O."/>
            <person name="Cayo R."/>
            <person name="Gales A.C."/>
        </authorList>
    </citation>
    <scope>NUCLEOTIDE SEQUENCE [LARGE SCALE GENOMIC DNA]</scope>
    <source>
        <strain evidence="17 20">14802</strain>
    </source>
</reference>
<evidence type="ECO:0000256" key="3">
    <source>
        <dbReference type="ARBA" id="ARBA00005005"/>
    </source>
</evidence>
<dbReference type="EMBL" id="JAOCGG010000007">
    <property type="protein sequence ID" value="MDH1629766.1"/>
    <property type="molecule type" value="Genomic_DNA"/>
</dbReference>
<dbReference type="Gene3D" id="2.30.38.10">
    <property type="entry name" value="Luciferase, Domain 3"/>
    <property type="match status" value="1"/>
</dbReference>
<evidence type="ECO:0000256" key="9">
    <source>
        <dbReference type="ARBA" id="ARBA00022842"/>
    </source>
</evidence>
<evidence type="ECO:0000256" key="10">
    <source>
        <dbReference type="ARBA" id="ARBA00023098"/>
    </source>
</evidence>
<keyword evidence="21" id="KW-1185">Reference proteome</keyword>
<dbReference type="FunFam" id="3.40.50.12780:FF:000003">
    <property type="entry name" value="Long-chain-fatty-acid--CoA ligase FadD"/>
    <property type="match status" value="1"/>
</dbReference>
<keyword evidence="6" id="KW-0547">Nucleotide-binding</keyword>
<dbReference type="InterPro" id="IPR025110">
    <property type="entry name" value="AMP-bd_C"/>
</dbReference>
<dbReference type="CDD" id="cd05936">
    <property type="entry name" value="FC-FACS_FadD_like"/>
    <property type="match status" value="1"/>
</dbReference>
<dbReference type="FunFam" id="3.30.300.30:FF:000006">
    <property type="entry name" value="Long-chain-fatty-acid--CoA ligase FadD"/>
    <property type="match status" value="1"/>
</dbReference>
<dbReference type="Proteomes" id="UP001160882">
    <property type="component" value="Unassembled WGS sequence"/>
</dbReference>
<dbReference type="Pfam" id="PF13193">
    <property type="entry name" value="AMP-binding_C"/>
    <property type="match status" value="1"/>
</dbReference>
<dbReference type="GeneID" id="58769578"/>
<dbReference type="PANTHER" id="PTHR43767:SF8">
    <property type="entry name" value="LONG-CHAIN-FATTY-ACID--COA LIGASE"/>
    <property type="match status" value="1"/>
</dbReference>
<evidence type="ECO:0000313" key="17">
    <source>
        <dbReference type="EMBL" id="MBA6065888.1"/>
    </source>
</evidence>
<dbReference type="Proteomes" id="UP000825591">
    <property type="component" value="Chromosome"/>
</dbReference>
<gene>
    <name evidence="18" type="primary">fadD1</name>
    <name evidence="17" type="ORF">H4C75_14085</name>
    <name evidence="19" type="ORF">K5H97_21245</name>
    <name evidence="18" type="ORF">N5I14_05840</name>
</gene>
<dbReference type="KEGG" id="pmol:CLJ08_19675"/>
<dbReference type="GO" id="GO:0004467">
    <property type="term" value="F:long-chain fatty acid-CoA ligase activity"/>
    <property type="evidence" value="ECO:0007669"/>
    <property type="project" value="UniProtKB-EC"/>
</dbReference>
<dbReference type="Gene3D" id="3.30.300.30">
    <property type="match status" value="1"/>
</dbReference>
<dbReference type="AlphaFoldDB" id="A0A1E2TK91"/>
<keyword evidence="11" id="KW-0472">Membrane</keyword>
<dbReference type="InterPro" id="IPR050237">
    <property type="entry name" value="ATP-dep_AMP-bd_enzyme"/>
</dbReference>
<dbReference type="EC" id="6.2.1.3" evidence="12"/>
<evidence type="ECO:0000256" key="6">
    <source>
        <dbReference type="ARBA" id="ARBA00022741"/>
    </source>
</evidence>
<dbReference type="InterPro" id="IPR020845">
    <property type="entry name" value="AMP-binding_CS"/>
</dbReference>
<dbReference type="SUPFAM" id="SSF56801">
    <property type="entry name" value="Acetyl-CoA synthetase-like"/>
    <property type="match status" value="1"/>
</dbReference>
<evidence type="ECO:0000256" key="14">
    <source>
        <dbReference type="ARBA" id="ARBA00042773"/>
    </source>
</evidence>
<feature type="domain" description="AMP-dependent synthetase/ligase" evidence="15">
    <location>
        <begin position="31"/>
        <end position="419"/>
    </location>
</feature>
<evidence type="ECO:0000256" key="8">
    <source>
        <dbReference type="ARBA" id="ARBA00022840"/>
    </source>
</evidence>
<dbReference type="EMBL" id="JACGDE010000008">
    <property type="protein sequence ID" value="MBA6065888.1"/>
    <property type="molecule type" value="Genomic_DNA"/>
</dbReference>
<evidence type="ECO:0000256" key="12">
    <source>
        <dbReference type="ARBA" id="ARBA00026121"/>
    </source>
</evidence>
<dbReference type="Gene3D" id="3.40.50.980">
    <property type="match status" value="2"/>
</dbReference>
<evidence type="ECO:0000259" key="15">
    <source>
        <dbReference type="Pfam" id="PF00501"/>
    </source>
</evidence>
<evidence type="ECO:0000313" key="21">
    <source>
        <dbReference type="Proteomes" id="UP000825591"/>
    </source>
</evidence>
<evidence type="ECO:0000256" key="1">
    <source>
        <dbReference type="ARBA" id="ARBA00001946"/>
    </source>
</evidence>
<evidence type="ECO:0000256" key="7">
    <source>
        <dbReference type="ARBA" id="ARBA00022832"/>
    </source>
</evidence>
<reference evidence="19 21" key="2">
    <citation type="submission" date="2021-08" db="EMBL/GenBank/DDBJ databases">
        <title>Bactericidal Effect of Pseudomonas oryziphila sp. nov., a novel Pseudomonas Species Against Xanthomonas oryzae Reduces Disease Severity of Bacterial Leaf Streak of Rice.</title>
        <authorList>
            <person name="Yang R."/>
            <person name="Li S."/>
            <person name="Li Y."/>
            <person name="Yan Y."/>
            <person name="Fang Y."/>
            <person name="Zou L."/>
            <person name="Chen G."/>
        </authorList>
    </citation>
    <scope>NUCLEOTIDE SEQUENCE [LARGE SCALE GENOMIC DNA]</scope>
    <source>
        <strain evidence="19 21">DSM 17497</strain>
    </source>
</reference>
<evidence type="ECO:0000256" key="13">
    <source>
        <dbReference type="ARBA" id="ARBA00039545"/>
    </source>
</evidence>
<keyword evidence="10" id="KW-0443">Lipid metabolism</keyword>
<dbReference type="PROSITE" id="PS00455">
    <property type="entry name" value="AMP_BINDING"/>
    <property type="match status" value="1"/>
</dbReference>
<sequence length="565" mass="61737">MIEHFWKDKYPAGVTADINPDEFPNIQAVLKQSCQRFADKPAFSNLGKTITYGELYTLSGAFAAWLQQHTDLKPGDRIAVQLPNVLQYPVAVFGAMRAGLIVVNTNPLYTARELEHQFNDSGAKALVCLANMAHLAEKVVPKTQVKHVIVTEVADLLPPLKRLLINSVIKYVKKMVPAYHLPGAVRFNDALALGKGGAVTEANPQSGDVAVLQYTGGTTGVAKGAMLTHRNLVANMLQCRALMGSNLHEGCEILITPLPLYHIYAFTFHCMAMMLIGNHNVLISNPRDLPAMVKELGKWKFSGFVGLNTLFVALCNNETFRNLDFSALKITLSGGMALQQSVAERWKTVTGCAICEGYGMTETSPVAAVNPTSANQLGTIGIPVPSTLCKIIDDNGQELPLGEVGELCIKGPQVMKGYWQREDATAEIIDSNGWLKTGDIALIQPDGYMRIVDRKKDMILVSGFNVYPNELEDVLAALPGVLQCAAIGIPDEKSGEVIKVFIVVKPGMTLTKEQVMEHMRANVTGYKVPKAIEFRDALPTTNVGKILRRELRDEELKKQGLKKIA</sequence>
<keyword evidence="9" id="KW-0460">Magnesium</keyword>
<keyword evidence="7" id="KW-0276">Fatty acid metabolism</keyword>
<comment type="similarity">
    <text evidence="4">Belongs to the ATP-dependent AMP-binding enzyme family.</text>
</comment>
<dbReference type="RefSeq" id="WP_028693064.1">
    <property type="nucleotide sequence ID" value="NZ_BQIL01000003.1"/>
</dbReference>
<dbReference type="InterPro" id="IPR045851">
    <property type="entry name" value="AMP-bd_C_sf"/>
</dbReference>
<evidence type="ECO:0000259" key="16">
    <source>
        <dbReference type="Pfam" id="PF13193"/>
    </source>
</evidence>
<dbReference type="InterPro" id="IPR000873">
    <property type="entry name" value="AMP-dep_synth/lig_dom"/>
</dbReference>
<reference evidence="18" key="3">
    <citation type="submission" date="2022-09" db="EMBL/GenBank/DDBJ databases">
        <title>Intensive care unit water sources are persistently colonized with multi-drug resistant bacteria and are the site of extensive horizontal gene transfer of antibiotic resistance genes.</title>
        <authorList>
            <person name="Diorio-Toth L."/>
        </authorList>
    </citation>
    <scope>NUCLEOTIDE SEQUENCE</scope>
    <source>
        <strain evidence="18">GD03782</strain>
    </source>
</reference>
<evidence type="ECO:0000256" key="5">
    <source>
        <dbReference type="ARBA" id="ARBA00022598"/>
    </source>
</evidence>
<proteinExistence type="inferred from homology"/>
<feature type="domain" description="AMP-binding enzyme C-terminal" evidence="16">
    <location>
        <begin position="470"/>
        <end position="545"/>
    </location>
</feature>
<accession>A0A1E2TK91</accession>
<evidence type="ECO:0000313" key="20">
    <source>
        <dbReference type="Proteomes" id="UP000541770"/>
    </source>
</evidence>
<protein>
    <recommendedName>
        <fullName evidence="13">Long-chain-fatty-acid--CoA ligase</fullName>
        <ecNumber evidence="12">6.2.1.3</ecNumber>
    </recommendedName>
    <alternativeName>
        <fullName evidence="14">Long-chain acyl-CoA synthetase</fullName>
    </alternativeName>
</protein>
<keyword evidence="8" id="KW-0067">ATP-binding</keyword>
<dbReference type="EMBL" id="CP081966">
    <property type="protein sequence ID" value="QZP25325.1"/>
    <property type="molecule type" value="Genomic_DNA"/>
</dbReference>
<keyword evidence="5 17" id="KW-0436">Ligase</keyword>
<evidence type="ECO:0000313" key="18">
    <source>
        <dbReference type="EMBL" id="MDH1629766.1"/>
    </source>
</evidence>